<evidence type="ECO:0000313" key="2">
    <source>
        <dbReference type="Proteomes" id="UP000799755"/>
    </source>
</evidence>
<accession>A0ACB6Q6Q1</accession>
<organism evidence="1 2">
    <name type="scientific">Lindgomyces ingoldianus</name>
    <dbReference type="NCBI Taxonomy" id="673940"/>
    <lineage>
        <taxon>Eukaryota</taxon>
        <taxon>Fungi</taxon>
        <taxon>Dikarya</taxon>
        <taxon>Ascomycota</taxon>
        <taxon>Pezizomycotina</taxon>
        <taxon>Dothideomycetes</taxon>
        <taxon>Pleosporomycetidae</taxon>
        <taxon>Pleosporales</taxon>
        <taxon>Lindgomycetaceae</taxon>
        <taxon>Lindgomyces</taxon>
    </lineage>
</organism>
<dbReference type="EMBL" id="MU003582">
    <property type="protein sequence ID" value="KAF2462536.1"/>
    <property type="molecule type" value="Genomic_DNA"/>
</dbReference>
<dbReference type="Proteomes" id="UP000799755">
    <property type="component" value="Unassembled WGS sequence"/>
</dbReference>
<sequence length="407" mass="44912">MELTTRGGSTALYLAAYIGDDKTVRSAAATRERRRCRGGNLMVWRGRDDVGDGAGVDYNGNVLGAAKSSSPTSRRKNHIAGRRDSLPLLVAHGQFPQLAIFHYEAYGIDLACKTLTVTPVLSNKFFSQSLLIPSQFPLEDLGPNAFSFPHFACSNISPVALVAAHSDGPFSSTRTIRAIELNSIVTLVQVAAARVSRDTIPMYCAIHSLGLAPFLPYNTLVQFTLSESQYLLMRESQARPHRESLEWRGCRNGKALCDHARTGYYSSSIKLIACNVAHKRVANLTHIAHLCTRYVIEFHLSLNGQTFAHCSRSSGVFDSASGNLSLAFSIFSDVMLYSSGETTPSHPVYAPTSLITRAFRFMSFTHLANSPFCFESLLSRREDKFSILPVLRAAIISSEYRLQHHQR</sequence>
<reference evidence="1" key="1">
    <citation type="journal article" date="2020" name="Stud. Mycol.">
        <title>101 Dothideomycetes genomes: a test case for predicting lifestyles and emergence of pathogens.</title>
        <authorList>
            <person name="Haridas S."/>
            <person name="Albert R."/>
            <person name="Binder M."/>
            <person name="Bloem J."/>
            <person name="Labutti K."/>
            <person name="Salamov A."/>
            <person name="Andreopoulos B."/>
            <person name="Baker S."/>
            <person name="Barry K."/>
            <person name="Bills G."/>
            <person name="Bluhm B."/>
            <person name="Cannon C."/>
            <person name="Castanera R."/>
            <person name="Culley D."/>
            <person name="Daum C."/>
            <person name="Ezra D."/>
            <person name="Gonzalez J."/>
            <person name="Henrissat B."/>
            <person name="Kuo A."/>
            <person name="Liang C."/>
            <person name="Lipzen A."/>
            <person name="Lutzoni F."/>
            <person name="Magnuson J."/>
            <person name="Mondo S."/>
            <person name="Nolan M."/>
            <person name="Ohm R."/>
            <person name="Pangilinan J."/>
            <person name="Park H.-J."/>
            <person name="Ramirez L."/>
            <person name="Alfaro M."/>
            <person name="Sun H."/>
            <person name="Tritt A."/>
            <person name="Yoshinaga Y."/>
            <person name="Zwiers L.-H."/>
            <person name="Turgeon B."/>
            <person name="Goodwin S."/>
            <person name="Spatafora J."/>
            <person name="Crous P."/>
            <person name="Grigoriev I."/>
        </authorList>
    </citation>
    <scope>NUCLEOTIDE SEQUENCE</scope>
    <source>
        <strain evidence="1">ATCC 200398</strain>
    </source>
</reference>
<proteinExistence type="predicted"/>
<comment type="caution">
    <text evidence="1">The sequence shown here is derived from an EMBL/GenBank/DDBJ whole genome shotgun (WGS) entry which is preliminary data.</text>
</comment>
<keyword evidence="2" id="KW-1185">Reference proteome</keyword>
<protein>
    <submittedName>
        <fullName evidence="1">Uncharacterized protein</fullName>
    </submittedName>
</protein>
<evidence type="ECO:0000313" key="1">
    <source>
        <dbReference type="EMBL" id="KAF2462536.1"/>
    </source>
</evidence>
<name>A0ACB6Q6Q1_9PLEO</name>
<gene>
    <name evidence="1" type="ORF">BDR25DRAFT_363951</name>
</gene>